<protein>
    <submittedName>
        <fullName evidence="2">Uncharacterized protein</fullName>
    </submittedName>
</protein>
<keyword evidence="3" id="KW-1185">Reference proteome</keyword>
<dbReference type="Proteomes" id="UP000887013">
    <property type="component" value="Unassembled WGS sequence"/>
</dbReference>
<evidence type="ECO:0000313" key="3">
    <source>
        <dbReference type="Proteomes" id="UP000887013"/>
    </source>
</evidence>
<proteinExistence type="predicted"/>
<reference evidence="2" key="1">
    <citation type="submission" date="2020-08" db="EMBL/GenBank/DDBJ databases">
        <title>Multicomponent nature underlies the extraordinary mechanical properties of spider dragline silk.</title>
        <authorList>
            <person name="Kono N."/>
            <person name="Nakamura H."/>
            <person name="Mori M."/>
            <person name="Yoshida Y."/>
            <person name="Ohtoshi R."/>
            <person name="Malay A.D."/>
            <person name="Moran D.A.P."/>
            <person name="Tomita M."/>
            <person name="Numata K."/>
            <person name="Arakawa K."/>
        </authorList>
    </citation>
    <scope>NUCLEOTIDE SEQUENCE</scope>
</reference>
<evidence type="ECO:0000313" key="2">
    <source>
        <dbReference type="EMBL" id="GFT15192.1"/>
    </source>
</evidence>
<dbReference type="AlphaFoldDB" id="A0A8X6NHE9"/>
<evidence type="ECO:0000256" key="1">
    <source>
        <dbReference type="SAM" id="MobiDB-lite"/>
    </source>
</evidence>
<organism evidence="2 3">
    <name type="scientific">Nephila pilipes</name>
    <name type="common">Giant wood spider</name>
    <name type="synonym">Nephila maculata</name>
    <dbReference type="NCBI Taxonomy" id="299642"/>
    <lineage>
        <taxon>Eukaryota</taxon>
        <taxon>Metazoa</taxon>
        <taxon>Ecdysozoa</taxon>
        <taxon>Arthropoda</taxon>
        <taxon>Chelicerata</taxon>
        <taxon>Arachnida</taxon>
        <taxon>Araneae</taxon>
        <taxon>Araneomorphae</taxon>
        <taxon>Entelegynae</taxon>
        <taxon>Araneoidea</taxon>
        <taxon>Nephilidae</taxon>
        <taxon>Nephila</taxon>
    </lineage>
</organism>
<sequence>MAALGRPASLKPARAKKAKRGFLGPRCLPALPRQTPLCRRTELPCKNDFQFHGGCFGKQVPPRSQRRALRTAQDVSLRVLVPSEQHVRLGQPLLYLQRRLRQVVPLQQRTGQRARRARVLLRPAERRARAHTDHDDPLAVLHPPCVHGPRVVHHHLQPAGHEAAGPHPRRAQVSMDVHSR</sequence>
<feature type="region of interest" description="Disordered" evidence="1">
    <location>
        <begin position="159"/>
        <end position="180"/>
    </location>
</feature>
<comment type="caution">
    <text evidence="2">The sequence shown here is derived from an EMBL/GenBank/DDBJ whole genome shotgun (WGS) entry which is preliminary data.</text>
</comment>
<accession>A0A8X6NHE9</accession>
<dbReference type="OrthoDB" id="10562563at2759"/>
<gene>
    <name evidence="2" type="ORF">NPIL_72141</name>
</gene>
<name>A0A8X6NHE9_NEPPI</name>
<dbReference type="EMBL" id="BMAW01058244">
    <property type="protein sequence ID" value="GFT15192.1"/>
    <property type="molecule type" value="Genomic_DNA"/>
</dbReference>